<evidence type="ECO:0000256" key="5">
    <source>
        <dbReference type="SAM" id="MobiDB-lite"/>
    </source>
</evidence>
<dbReference type="AlphaFoldDB" id="A0A438GZ75"/>
<protein>
    <submittedName>
        <fullName evidence="8">E3 ubiquitin-protein ligase</fullName>
    </submittedName>
</protein>
<feature type="domain" description="RING-type" evidence="7">
    <location>
        <begin position="231"/>
        <end position="273"/>
    </location>
</feature>
<dbReference type="CDD" id="cd16461">
    <property type="entry name" value="RING-H2_EL5-like"/>
    <property type="match status" value="1"/>
</dbReference>
<feature type="transmembrane region" description="Helical" evidence="6">
    <location>
        <begin position="107"/>
        <end position="133"/>
    </location>
</feature>
<evidence type="ECO:0000256" key="6">
    <source>
        <dbReference type="SAM" id="Phobius"/>
    </source>
</evidence>
<dbReference type="InterPro" id="IPR001841">
    <property type="entry name" value="Znf_RING"/>
</dbReference>
<name>A0A438GZ75_VITVI</name>
<organism evidence="8 9">
    <name type="scientific">Vitis vinifera</name>
    <name type="common">Grape</name>
    <dbReference type="NCBI Taxonomy" id="29760"/>
    <lineage>
        <taxon>Eukaryota</taxon>
        <taxon>Viridiplantae</taxon>
        <taxon>Streptophyta</taxon>
        <taxon>Embryophyta</taxon>
        <taxon>Tracheophyta</taxon>
        <taxon>Spermatophyta</taxon>
        <taxon>Magnoliopsida</taxon>
        <taxon>eudicotyledons</taxon>
        <taxon>Gunneridae</taxon>
        <taxon>Pentapetalae</taxon>
        <taxon>rosids</taxon>
        <taxon>Vitales</taxon>
        <taxon>Vitaceae</taxon>
        <taxon>Viteae</taxon>
        <taxon>Vitis</taxon>
    </lineage>
</organism>
<evidence type="ECO:0000256" key="2">
    <source>
        <dbReference type="ARBA" id="ARBA00022771"/>
    </source>
</evidence>
<accession>A0A438GZ75</accession>
<keyword evidence="6" id="KW-0812">Transmembrane</keyword>
<evidence type="ECO:0000313" key="8">
    <source>
        <dbReference type="EMBL" id="RVW77596.1"/>
    </source>
</evidence>
<sequence length="284" mass="31349">MASQNNGERRIDIPGVPTDQTSSTISIERTSLPKFFLSIMIYANVIQIVASVVGLSVSKALEHPANKIFAWVVGYAFACAVMLPFLYYRLRNAETWNRRQSKVMEVFWLTMSCFFVVWFVFGSVCFFGVSSSIHDAPILEGLFKALLLSGCTIYAMPGIAIASYCLFFSWLILSLLLLKLREKHRGTSTPDSPPNVLPTYKFKSKENGGGVLLAAGTKKKSASLSGEDVVCCICLGNYADNEELRELPCCSHFFHVECVDKWLKIKARCPLCQSEHVGAGGAAT</sequence>
<reference evidence="8 9" key="1">
    <citation type="journal article" date="2018" name="PLoS Genet.">
        <title>Population sequencing reveals clonal diversity and ancestral inbreeding in the grapevine cultivar Chardonnay.</title>
        <authorList>
            <person name="Roach M.J."/>
            <person name="Johnson D.L."/>
            <person name="Bohlmann J."/>
            <person name="van Vuuren H.J."/>
            <person name="Jones S.J."/>
            <person name="Pretorius I.S."/>
            <person name="Schmidt S.A."/>
            <person name="Borneman A.R."/>
        </authorList>
    </citation>
    <scope>NUCLEOTIDE SEQUENCE [LARGE SCALE GENOMIC DNA]</scope>
    <source>
        <strain evidence="9">cv. Chardonnay</strain>
        <tissue evidence="8">Leaf</tissue>
    </source>
</reference>
<feature type="region of interest" description="Disordered" evidence="5">
    <location>
        <begin position="1"/>
        <end position="22"/>
    </location>
</feature>
<dbReference type="PANTHER" id="PTHR46225">
    <property type="entry name" value="C3H4 TYPE ZINC FINGER PROTEIN"/>
    <property type="match status" value="1"/>
</dbReference>
<evidence type="ECO:0000313" key="9">
    <source>
        <dbReference type="Proteomes" id="UP000288805"/>
    </source>
</evidence>
<dbReference type="InterPro" id="IPR011016">
    <property type="entry name" value="Znf_RING-CH"/>
</dbReference>
<dbReference type="EMBL" id="QGNW01000310">
    <property type="protein sequence ID" value="RVW77596.1"/>
    <property type="molecule type" value="Genomic_DNA"/>
</dbReference>
<proteinExistence type="predicted"/>
<evidence type="ECO:0000256" key="4">
    <source>
        <dbReference type="PROSITE-ProRule" id="PRU00175"/>
    </source>
</evidence>
<keyword evidence="3" id="KW-0862">Zinc</keyword>
<feature type="transmembrane region" description="Helical" evidence="6">
    <location>
        <begin position="35"/>
        <end position="56"/>
    </location>
</feature>
<dbReference type="SMART" id="SM00744">
    <property type="entry name" value="RINGv"/>
    <property type="match status" value="1"/>
</dbReference>
<dbReference type="GO" id="GO:0008270">
    <property type="term" value="F:zinc ion binding"/>
    <property type="evidence" value="ECO:0007669"/>
    <property type="project" value="UniProtKB-KW"/>
</dbReference>
<feature type="transmembrane region" description="Helical" evidence="6">
    <location>
        <begin position="68"/>
        <end position="87"/>
    </location>
</feature>
<evidence type="ECO:0000256" key="1">
    <source>
        <dbReference type="ARBA" id="ARBA00022723"/>
    </source>
</evidence>
<dbReference type="Gene3D" id="3.30.40.10">
    <property type="entry name" value="Zinc/RING finger domain, C3HC4 (zinc finger)"/>
    <property type="match status" value="1"/>
</dbReference>
<dbReference type="Proteomes" id="UP000288805">
    <property type="component" value="Unassembled WGS sequence"/>
</dbReference>
<dbReference type="SMART" id="SM00184">
    <property type="entry name" value="RING"/>
    <property type="match status" value="1"/>
</dbReference>
<keyword evidence="2 4" id="KW-0863">Zinc-finger</keyword>
<gene>
    <name evidence="8" type="primary">VvCHDp000186_9</name>
    <name evidence="8" type="ORF">CK203_042991</name>
</gene>
<keyword evidence="6" id="KW-0472">Membrane</keyword>
<dbReference type="PANTHER" id="PTHR46225:SF2">
    <property type="entry name" value="C3H4 TYPE ZINC FINGER PROTEIN"/>
    <property type="match status" value="1"/>
</dbReference>
<comment type="caution">
    <text evidence="8">The sequence shown here is derived from an EMBL/GenBank/DDBJ whole genome shotgun (WGS) entry which is preliminary data.</text>
</comment>
<dbReference type="Pfam" id="PF13639">
    <property type="entry name" value="zf-RING_2"/>
    <property type="match status" value="1"/>
</dbReference>
<dbReference type="PROSITE" id="PS50089">
    <property type="entry name" value="ZF_RING_2"/>
    <property type="match status" value="1"/>
</dbReference>
<feature type="transmembrane region" description="Helical" evidence="6">
    <location>
        <begin position="153"/>
        <end position="178"/>
    </location>
</feature>
<dbReference type="InterPro" id="IPR013083">
    <property type="entry name" value="Znf_RING/FYVE/PHD"/>
</dbReference>
<keyword evidence="6" id="KW-1133">Transmembrane helix</keyword>
<dbReference type="SUPFAM" id="SSF57850">
    <property type="entry name" value="RING/U-box"/>
    <property type="match status" value="1"/>
</dbReference>
<evidence type="ECO:0000259" key="7">
    <source>
        <dbReference type="PROSITE" id="PS50089"/>
    </source>
</evidence>
<evidence type="ECO:0000256" key="3">
    <source>
        <dbReference type="ARBA" id="ARBA00022833"/>
    </source>
</evidence>
<keyword evidence="1" id="KW-0479">Metal-binding</keyword>